<gene>
    <name evidence="1" type="ORF">MM415B00627_0030</name>
</gene>
<dbReference type="AlphaFoldDB" id="A0A6M3J1M2"/>
<evidence type="ECO:0000313" key="1">
    <source>
        <dbReference type="EMBL" id="QJA63448.1"/>
    </source>
</evidence>
<proteinExistence type="predicted"/>
<name>A0A6M3J1M2_9ZZZZ</name>
<reference evidence="1" key="1">
    <citation type="submission" date="2020-03" db="EMBL/GenBank/DDBJ databases">
        <title>The deep terrestrial virosphere.</title>
        <authorList>
            <person name="Holmfeldt K."/>
            <person name="Nilsson E."/>
            <person name="Simone D."/>
            <person name="Lopez-Fernandez M."/>
            <person name="Wu X."/>
            <person name="de Brujin I."/>
            <person name="Lundin D."/>
            <person name="Andersson A."/>
            <person name="Bertilsson S."/>
            <person name="Dopson M."/>
        </authorList>
    </citation>
    <scope>NUCLEOTIDE SEQUENCE</scope>
    <source>
        <strain evidence="1">MM415B00627</strain>
    </source>
</reference>
<accession>A0A6M3J1M2</accession>
<organism evidence="1">
    <name type="scientific">viral metagenome</name>
    <dbReference type="NCBI Taxonomy" id="1070528"/>
    <lineage>
        <taxon>unclassified sequences</taxon>
        <taxon>metagenomes</taxon>
        <taxon>organismal metagenomes</taxon>
    </lineage>
</organism>
<protein>
    <submittedName>
        <fullName evidence="1">Uncharacterized protein</fullName>
    </submittedName>
</protein>
<sequence length="72" mass="7943">MPEQPLPPGLRRFYLGPAGGAVAIHRIDFTQMLGDSVQCWIGRYDVLGRFRDGYQVVASLEALRQQAEAVGP</sequence>
<dbReference type="EMBL" id="MT141497">
    <property type="protein sequence ID" value="QJA63448.1"/>
    <property type="molecule type" value="Genomic_DNA"/>
</dbReference>